<organism evidence="1 2">
    <name type="scientific">Epilithonimonas hungarica</name>
    <dbReference type="NCBI Taxonomy" id="454006"/>
    <lineage>
        <taxon>Bacteria</taxon>
        <taxon>Pseudomonadati</taxon>
        <taxon>Bacteroidota</taxon>
        <taxon>Flavobacteriia</taxon>
        <taxon>Flavobacteriales</taxon>
        <taxon>Weeksellaceae</taxon>
        <taxon>Chryseobacterium group</taxon>
        <taxon>Epilithonimonas</taxon>
    </lineage>
</organism>
<dbReference type="AlphaFoldDB" id="A0A1G7JWU9"/>
<name>A0A1G7JWU9_9FLAO</name>
<sequence length="251" mass="29598">MKLIYTTIPVEVCQYALVNRKVNHLLIYVYLKHISSGHIKYDSSLYGAWAVDLGLNGKTVRSCVKWLIKKKWITVNNKIQSLRIIGYKQLCKKLKFKSQSAVRYEPEDFLNFKDFCCASVVIYYLLKKRFVDRKRWSGSKMGDSSTSHYSYPKGYYTLPVSYLAKCLGVSFSTANNYKKRAEKASLITVKKNQPYFYDEKGNKLTNRHLMIYRYQYPEENIGRLRKGKKYLKKVEADFIKPEFSTMRKHFK</sequence>
<dbReference type="STRING" id="454006.SAMN05421825_1503"/>
<evidence type="ECO:0000313" key="1">
    <source>
        <dbReference type="EMBL" id="SDF29352.1"/>
    </source>
</evidence>
<dbReference type="OrthoDB" id="1438358at2"/>
<evidence type="ECO:0000313" key="2">
    <source>
        <dbReference type="Proteomes" id="UP000199203"/>
    </source>
</evidence>
<accession>A0A1G7JWU9</accession>
<reference evidence="2" key="1">
    <citation type="submission" date="2016-10" db="EMBL/GenBank/DDBJ databases">
        <authorList>
            <person name="Varghese N."/>
            <person name="Submissions S."/>
        </authorList>
    </citation>
    <scope>NUCLEOTIDE SEQUENCE [LARGE SCALE GENOMIC DNA]</scope>
    <source>
        <strain evidence="2">DSM 19684</strain>
    </source>
</reference>
<gene>
    <name evidence="1" type="ORF">SAMN05421825_1503</name>
</gene>
<keyword evidence="2" id="KW-1185">Reference proteome</keyword>
<dbReference type="EMBL" id="FNBH01000001">
    <property type="protein sequence ID" value="SDF29352.1"/>
    <property type="molecule type" value="Genomic_DNA"/>
</dbReference>
<proteinExistence type="predicted"/>
<dbReference type="Proteomes" id="UP000199203">
    <property type="component" value="Unassembled WGS sequence"/>
</dbReference>
<protein>
    <submittedName>
        <fullName evidence="1">Uncharacterized protein</fullName>
    </submittedName>
</protein>
<dbReference type="RefSeq" id="WP_089872728.1">
    <property type="nucleotide sequence ID" value="NZ_FNBH01000001.1"/>
</dbReference>